<dbReference type="Pfam" id="PF01627">
    <property type="entry name" value="Hpt"/>
    <property type="match status" value="1"/>
</dbReference>
<dbReference type="RefSeq" id="WP_058979045.1">
    <property type="nucleotide sequence ID" value="NZ_BCMS01000002.1"/>
</dbReference>
<evidence type="ECO:0000313" key="3">
    <source>
        <dbReference type="EMBL" id="GAQ23287.1"/>
    </source>
</evidence>
<keyword evidence="1" id="KW-0597">Phosphoprotein</keyword>
<gene>
    <name evidence="3" type="ORF">DEIGR_200142</name>
</gene>
<evidence type="ECO:0000259" key="2">
    <source>
        <dbReference type="PROSITE" id="PS50894"/>
    </source>
</evidence>
<dbReference type="AlphaFoldDB" id="A0A100HMC3"/>
<feature type="modified residue" description="Phosphohistidine" evidence="1">
    <location>
        <position position="40"/>
    </location>
</feature>
<dbReference type="SMART" id="SM00073">
    <property type="entry name" value="HPT"/>
    <property type="match status" value="1"/>
</dbReference>
<proteinExistence type="predicted"/>
<reference evidence="4" key="1">
    <citation type="submission" date="2015-11" db="EMBL/GenBank/DDBJ databases">
        <title>Draft Genome Sequence of the Radioresistant Bacterium Deinococcus grandis, Isolated from Freshwater Fish in Japan.</title>
        <authorList>
            <person name="Satoh K."/>
            <person name="Onodera T."/>
            <person name="Omoso K."/>
            <person name="Takeda-Yano K."/>
            <person name="Katayama T."/>
            <person name="Oono Y."/>
            <person name="Narumi I."/>
        </authorList>
    </citation>
    <scope>NUCLEOTIDE SEQUENCE [LARGE SCALE GENOMIC DNA]</scope>
    <source>
        <strain evidence="4">ATCC 43672</strain>
    </source>
</reference>
<evidence type="ECO:0000313" key="4">
    <source>
        <dbReference type="Proteomes" id="UP000056209"/>
    </source>
</evidence>
<name>A0A100HMC3_9DEIO</name>
<keyword evidence="3" id="KW-0808">Transferase</keyword>
<dbReference type="OrthoDB" id="2079555at2"/>
<dbReference type="SUPFAM" id="SSF47226">
    <property type="entry name" value="Histidine-containing phosphotransfer domain, HPT domain"/>
    <property type="match status" value="1"/>
</dbReference>
<dbReference type="InterPro" id="IPR008207">
    <property type="entry name" value="Sig_transdc_His_kin_Hpt_dom"/>
</dbReference>
<evidence type="ECO:0000256" key="1">
    <source>
        <dbReference type="PROSITE-ProRule" id="PRU00110"/>
    </source>
</evidence>
<dbReference type="EMBL" id="BCMS01000002">
    <property type="protein sequence ID" value="GAQ23287.1"/>
    <property type="molecule type" value="Genomic_DNA"/>
</dbReference>
<dbReference type="InterPro" id="IPR036641">
    <property type="entry name" value="HPT_dom_sf"/>
</dbReference>
<organism evidence="3 4">
    <name type="scientific">Deinococcus grandis</name>
    <dbReference type="NCBI Taxonomy" id="57498"/>
    <lineage>
        <taxon>Bacteria</taxon>
        <taxon>Thermotogati</taxon>
        <taxon>Deinococcota</taxon>
        <taxon>Deinococci</taxon>
        <taxon>Deinococcales</taxon>
        <taxon>Deinococcaceae</taxon>
        <taxon>Deinococcus</taxon>
    </lineage>
</organism>
<comment type="caution">
    <text evidence="3">The sequence shown here is derived from an EMBL/GenBank/DDBJ whole genome shotgun (WGS) entry which is preliminary data.</text>
</comment>
<keyword evidence="4" id="KW-1185">Reference proteome</keyword>
<dbReference type="Gene3D" id="1.20.120.160">
    <property type="entry name" value="HPT domain"/>
    <property type="match status" value="1"/>
</dbReference>
<feature type="domain" description="HPt" evidence="2">
    <location>
        <begin position="1"/>
        <end position="95"/>
    </location>
</feature>
<dbReference type="Proteomes" id="UP000056209">
    <property type="component" value="Unassembled WGS sequence"/>
</dbReference>
<dbReference type="PROSITE" id="PS50894">
    <property type="entry name" value="HPT"/>
    <property type="match status" value="1"/>
</dbReference>
<sequence>MTAADFTELSGAEAAGHLAQLRRLCHEPVAGWHAAFVAAHTLKGSAAMLDLRGIRDVAAHLERLLGGGAPAGPPAWLADARDACACLEAELLDLRPGAAPSAPAEQVAARLARHPGGTRA</sequence>
<keyword evidence="3" id="KW-0418">Kinase</keyword>
<accession>A0A100HMC3</accession>
<dbReference type="GO" id="GO:0000160">
    <property type="term" value="P:phosphorelay signal transduction system"/>
    <property type="evidence" value="ECO:0007669"/>
    <property type="project" value="InterPro"/>
</dbReference>
<protein>
    <submittedName>
        <fullName evidence="3">CheA signal transduction histidine kinase</fullName>
    </submittedName>
</protein>
<dbReference type="GO" id="GO:0016301">
    <property type="term" value="F:kinase activity"/>
    <property type="evidence" value="ECO:0007669"/>
    <property type="project" value="UniProtKB-KW"/>
</dbReference>